<dbReference type="Gene3D" id="1.10.750.20">
    <property type="entry name" value="SOCS box"/>
    <property type="match status" value="1"/>
</dbReference>
<dbReference type="InterPro" id="IPR043136">
    <property type="entry name" value="B30.2/SPRY_sf"/>
</dbReference>
<dbReference type="Proteomes" id="UP000653454">
    <property type="component" value="Unassembled WGS sequence"/>
</dbReference>
<dbReference type="GO" id="GO:0035556">
    <property type="term" value="P:intracellular signal transduction"/>
    <property type="evidence" value="ECO:0007669"/>
    <property type="project" value="InterPro"/>
</dbReference>
<dbReference type="SUPFAM" id="SSF158235">
    <property type="entry name" value="SOCS box-like"/>
    <property type="match status" value="1"/>
</dbReference>
<gene>
    <name evidence="1" type="ORF">PLXY2_LOCUS12211</name>
</gene>
<dbReference type="InterPro" id="IPR036036">
    <property type="entry name" value="SOCS_box-like_dom_sf"/>
</dbReference>
<evidence type="ECO:0000313" key="2">
    <source>
        <dbReference type="Proteomes" id="UP000653454"/>
    </source>
</evidence>
<dbReference type="SMART" id="SM00588">
    <property type="entry name" value="NEUZ"/>
    <property type="match status" value="1"/>
</dbReference>
<dbReference type="PANTHER" id="PTHR12429">
    <property type="entry name" value="NEURALIZED"/>
    <property type="match status" value="1"/>
</dbReference>
<dbReference type="PROSITE" id="PS51065">
    <property type="entry name" value="NHR"/>
    <property type="match status" value="1"/>
</dbReference>
<dbReference type="PANTHER" id="PTHR12429:SF8">
    <property type="entry name" value="NEURALIZED-LIKE PROTEIN 2"/>
    <property type="match status" value="1"/>
</dbReference>
<dbReference type="InterPro" id="IPR001496">
    <property type="entry name" value="SOCS_box"/>
</dbReference>
<organism evidence="1 2">
    <name type="scientific">Plutella xylostella</name>
    <name type="common">Diamondback moth</name>
    <name type="synonym">Plutella maculipennis</name>
    <dbReference type="NCBI Taxonomy" id="51655"/>
    <lineage>
        <taxon>Eukaryota</taxon>
        <taxon>Metazoa</taxon>
        <taxon>Ecdysozoa</taxon>
        <taxon>Arthropoda</taxon>
        <taxon>Hexapoda</taxon>
        <taxon>Insecta</taxon>
        <taxon>Pterygota</taxon>
        <taxon>Neoptera</taxon>
        <taxon>Endopterygota</taxon>
        <taxon>Lepidoptera</taxon>
        <taxon>Glossata</taxon>
        <taxon>Ditrysia</taxon>
        <taxon>Yponomeutoidea</taxon>
        <taxon>Plutellidae</taxon>
        <taxon>Plutella</taxon>
    </lineage>
</organism>
<sequence length="273" mass="29817">MLSRFHHYHGSNIVLLDDNTVAFRRASFAHGLTFSEKPLLPGEIFLVEIMKTERGWSGHMRLGLTLLDPQTAALGDKGLPQYALPDLANTGMSWIFPISKSQNNVLIELVNQGASGSRGDNGRAVSEPRPSVLGDGHTVRTPRGCISKSILKSQTVVENGHHQGILPMDKGSRIGVMFVPCIKKSKDEPDLAEMHFIINGEDQGPCTKAIPYTRGPLHAVVDVYGTTKTVKIVQLYGVKTLQNICRDTILQSVNNGSVKALPLPKCLKDFLLS</sequence>
<accession>A0A8S4G0M7</accession>
<dbReference type="InterPro" id="IPR037962">
    <property type="entry name" value="Neuralized"/>
</dbReference>
<proteinExistence type="predicted"/>
<keyword evidence="2" id="KW-1185">Reference proteome</keyword>
<evidence type="ECO:0000313" key="1">
    <source>
        <dbReference type="EMBL" id="CAG9133920.1"/>
    </source>
</evidence>
<dbReference type="PROSITE" id="PS50225">
    <property type="entry name" value="SOCS"/>
    <property type="match status" value="1"/>
</dbReference>
<dbReference type="InterPro" id="IPR006573">
    <property type="entry name" value="NHR_dom"/>
</dbReference>
<dbReference type="Gene3D" id="2.60.120.920">
    <property type="match status" value="1"/>
</dbReference>
<reference evidence="1" key="1">
    <citation type="submission" date="2020-11" db="EMBL/GenBank/DDBJ databases">
        <authorList>
            <person name="Whiteford S."/>
        </authorList>
    </citation>
    <scope>NUCLEOTIDE SEQUENCE</scope>
</reference>
<dbReference type="GO" id="GO:0061630">
    <property type="term" value="F:ubiquitin protein ligase activity"/>
    <property type="evidence" value="ECO:0007669"/>
    <property type="project" value="TreeGrafter"/>
</dbReference>
<dbReference type="Pfam" id="PF07177">
    <property type="entry name" value="Neuralized"/>
    <property type="match status" value="1"/>
</dbReference>
<dbReference type="FunFam" id="2.60.120.920:FF:000074">
    <property type="entry name" value="Neuralized protein 2"/>
    <property type="match status" value="1"/>
</dbReference>
<protein>
    <submittedName>
        <fullName evidence="1">(diamondback moth) hypothetical protein</fullName>
    </submittedName>
</protein>
<comment type="caution">
    <text evidence="1">The sequence shown here is derived from an EMBL/GenBank/DDBJ whole genome shotgun (WGS) entry which is preliminary data.</text>
</comment>
<dbReference type="CDD" id="cd03717">
    <property type="entry name" value="SOCS_SOCS_like"/>
    <property type="match status" value="1"/>
</dbReference>
<dbReference type="Pfam" id="PF07525">
    <property type="entry name" value="SOCS_box"/>
    <property type="match status" value="1"/>
</dbReference>
<dbReference type="CDD" id="cd12887">
    <property type="entry name" value="SPRY_NHR_like"/>
    <property type="match status" value="1"/>
</dbReference>
<dbReference type="EMBL" id="CAJHNJ030000070">
    <property type="protein sequence ID" value="CAG9133920.1"/>
    <property type="molecule type" value="Genomic_DNA"/>
</dbReference>
<name>A0A8S4G0M7_PLUXY</name>
<dbReference type="AlphaFoldDB" id="A0A8S4G0M7"/>